<evidence type="ECO:0000313" key="2">
    <source>
        <dbReference type="EMBL" id="MEW9855381.1"/>
    </source>
</evidence>
<evidence type="ECO:0000259" key="1">
    <source>
        <dbReference type="Pfam" id="PF04230"/>
    </source>
</evidence>
<protein>
    <submittedName>
        <fullName evidence="2">Polysaccharide pyruvyl transferase family protein</fullName>
    </submittedName>
</protein>
<proteinExistence type="predicted"/>
<evidence type="ECO:0000313" key="3">
    <source>
        <dbReference type="Proteomes" id="UP001556118"/>
    </source>
</evidence>
<dbReference type="Pfam" id="PF04230">
    <property type="entry name" value="PS_pyruv_trans"/>
    <property type="match status" value="1"/>
</dbReference>
<keyword evidence="3" id="KW-1185">Reference proteome</keyword>
<reference evidence="2 3" key="1">
    <citation type="submission" date="2024-06" db="EMBL/GenBank/DDBJ databases">
        <title>Novosphingobium rhizovicinus M1R2S20.</title>
        <authorList>
            <person name="Sun J.-Q."/>
        </authorList>
    </citation>
    <scope>NUCLEOTIDE SEQUENCE [LARGE SCALE GENOMIC DNA]</scope>
    <source>
        <strain evidence="2 3">M1R2S20</strain>
    </source>
</reference>
<keyword evidence="2" id="KW-0808">Transferase</keyword>
<sequence length="370" mass="41363">MFREVLEGNSPGGSGRPLKIGVLTFHRCINYGSYWQARSLVEGLKARGHDVALLNYECPRTDRIEWRCAMQPLLPRRSSRRDIRLYARKARAFQDAIACLPLSAPFPLREPSAMEPCDLVVIGSDEVWNLCHPWYGGYDLFWGGGIPARRVVSYAASFGNYDAVAGIGGHWSERLHQFDAISVRDDNSRQLVSSVIEREPELVLDPVLQFPVALGSRSGEAGEEPYAVLYGHSFSDEFARAARRWADDRKLKLVSVGYRNDWAHEHRMDADPFEFTELVAGSRAVLTNFFHGCVFSLLHEKPFACAASIYRMNKVRDLTRALGAEAHLLPGDAAPERFAAALDRPLSPRIGEAIAGMRRQSEAYLQAIGV</sequence>
<dbReference type="EMBL" id="JBFNXR010000031">
    <property type="protein sequence ID" value="MEW9855381.1"/>
    <property type="molecule type" value="Genomic_DNA"/>
</dbReference>
<organism evidence="2 3">
    <name type="scientific">Novosphingobium rhizovicinum</name>
    <dbReference type="NCBI Taxonomy" id="3228928"/>
    <lineage>
        <taxon>Bacteria</taxon>
        <taxon>Pseudomonadati</taxon>
        <taxon>Pseudomonadota</taxon>
        <taxon>Alphaproteobacteria</taxon>
        <taxon>Sphingomonadales</taxon>
        <taxon>Sphingomonadaceae</taxon>
        <taxon>Novosphingobium</taxon>
    </lineage>
</organism>
<dbReference type="InterPro" id="IPR007345">
    <property type="entry name" value="Polysacch_pyruvyl_Trfase"/>
</dbReference>
<feature type="domain" description="Polysaccharide pyruvyl transferase" evidence="1">
    <location>
        <begin position="30"/>
        <end position="305"/>
    </location>
</feature>
<accession>A0ABV3RBA5</accession>
<dbReference type="GO" id="GO:0016740">
    <property type="term" value="F:transferase activity"/>
    <property type="evidence" value="ECO:0007669"/>
    <property type="project" value="UniProtKB-KW"/>
</dbReference>
<gene>
    <name evidence="2" type="ORF">ABUH87_09385</name>
</gene>
<name>A0ABV3RBA5_9SPHN</name>
<dbReference type="RefSeq" id="WP_367772825.1">
    <property type="nucleotide sequence ID" value="NZ_JBFNXR010000031.1"/>
</dbReference>
<comment type="caution">
    <text evidence="2">The sequence shown here is derived from an EMBL/GenBank/DDBJ whole genome shotgun (WGS) entry which is preliminary data.</text>
</comment>
<dbReference type="Proteomes" id="UP001556118">
    <property type="component" value="Unassembled WGS sequence"/>
</dbReference>